<evidence type="ECO:0000259" key="3">
    <source>
        <dbReference type="Pfam" id="PF16324"/>
    </source>
</evidence>
<feature type="domain" description="DUF4960" evidence="3">
    <location>
        <begin position="138"/>
        <end position="333"/>
    </location>
</feature>
<keyword evidence="1 2" id="KW-0732">Signal</keyword>
<gene>
    <name evidence="5" type="ORF">SAMN05421793_12811</name>
</gene>
<evidence type="ECO:0000256" key="2">
    <source>
        <dbReference type="SAM" id="SignalP"/>
    </source>
</evidence>
<dbReference type="Pfam" id="PF18962">
    <property type="entry name" value="Por_Secre_tail"/>
    <property type="match status" value="1"/>
</dbReference>
<accession>A0A1H6KY96</accession>
<dbReference type="InterPro" id="IPR032526">
    <property type="entry name" value="DUF4960"/>
</dbReference>
<evidence type="ECO:0000259" key="4">
    <source>
        <dbReference type="Pfam" id="PF18962"/>
    </source>
</evidence>
<dbReference type="Pfam" id="PF16324">
    <property type="entry name" value="DUF4960"/>
    <property type="match status" value="1"/>
</dbReference>
<protein>
    <submittedName>
        <fullName evidence="5">Por secretion system C-terminal sorting domain-containing protein</fullName>
    </submittedName>
</protein>
<dbReference type="InterPro" id="IPR026444">
    <property type="entry name" value="Secre_tail"/>
</dbReference>
<dbReference type="RefSeq" id="WP_089770393.1">
    <property type="nucleotide sequence ID" value="NZ_FNWX01000028.1"/>
</dbReference>
<feature type="domain" description="Secretion system C-terminal sorting" evidence="4">
    <location>
        <begin position="353"/>
        <end position="415"/>
    </location>
</feature>
<evidence type="ECO:0000256" key="1">
    <source>
        <dbReference type="ARBA" id="ARBA00022729"/>
    </source>
</evidence>
<feature type="signal peptide" evidence="2">
    <location>
        <begin position="1"/>
        <end position="19"/>
    </location>
</feature>
<evidence type="ECO:0000313" key="5">
    <source>
        <dbReference type="EMBL" id="SEH76736.1"/>
    </source>
</evidence>
<keyword evidence="6" id="KW-1185">Reference proteome</keyword>
<proteinExistence type="predicted"/>
<dbReference type="Proteomes" id="UP000198555">
    <property type="component" value="Unassembled WGS sequence"/>
</dbReference>
<dbReference type="STRING" id="420404.SAMN05421793_12811"/>
<dbReference type="EMBL" id="FNWX01000028">
    <property type="protein sequence ID" value="SEH76736.1"/>
    <property type="molecule type" value="Genomic_DNA"/>
</dbReference>
<reference evidence="6" key="1">
    <citation type="submission" date="2016-10" db="EMBL/GenBank/DDBJ databases">
        <authorList>
            <person name="Varghese N."/>
            <person name="Submissions S."/>
        </authorList>
    </citation>
    <scope>NUCLEOTIDE SEQUENCE [LARGE SCALE GENOMIC DNA]</scope>
    <source>
        <strain evidence="6">DSM 19326</strain>
    </source>
</reference>
<sequence length="418" mass="46058">MRKLYLSLFAGLMFANVNAQMKKIAFIGQADVYNTNIPTANDGLTYDDDRAAAVWFMETFLPAHSSNIAGSYFSFQDVAEGADLSGYDVVWVQSDGATYTERLNEWPRGTVEGNGDKHCLLREAGFQWNGQCGQLEDDFMWKIKQFYKSGKKLLLGNFAGKGLEVFGVFDGLNNPWEYRPNQSFGDTTANPANIAGAWGTNWSGNQTPILLTGITTNSVSCTNTSQSIEFLGTGTEKKNRALQYNLNWGRIFDDAGGAGSTLAQRRQIFQNTLNAEILLENCDGTEIQAARFNPRNSSDGTIIWYGSGVYDWYAPGGSNQNVKKLTENTLLYLAGGEAMLSVQDSNGKININIYPNPVSNILNIKTEGIASSEIYDMNGRKVLTSESKIISVDKLTPGNYSVKVKVGNAFKTFKFIKK</sequence>
<evidence type="ECO:0000313" key="6">
    <source>
        <dbReference type="Proteomes" id="UP000198555"/>
    </source>
</evidence>
<name>A0A1H6KY96_9FLAO</name>
<dbReference type="NCBIfam" id="TIGR04183">
    <property type="entry name" value="Por_Secre_tail"/>
    <property type="match status" value="1"/>
</dbReference>
<feature type="chain" id="PRO_5011679789" evidence="2">
    <location>
        <begin position="20"/>
        <end position="418"/>
    </location>
</feature>
<dbReference type="AlphaFoldDB" id="A0A1H6KY96"/>
<organism evidence="5 6">
    <name type="scientific">Epilithonimonas hominis</name>
    <dbReference type="NCBI Taxonomy" id="420404"/>
    <lineage>
        <taxon>Bacteria</taxon>
        <taxon>Pseudomonadati</taxon>
        <taxon>Bacteroidota</taxon>
        <taxon>Flavobacteriia</taxon>
        <taxon>Flavobacteriales</taxon>
        <taxon>Weeksellaceae</taxon>
        <taxon>Chryseobacterium group</taxon>
        <taxon>Epilithonimonas</taxon>
    </lineage>
</organism>